<sequence length="350" mass="39900">MLHRDSAVHRFRLKLNHSYDVSRVNGWIGDMLLRNVQEIDLSIRMEDSTLLPQDLFTCRTLVVLKLDIDCDMNVPASVSLPSLKILHFLCIKFVDDDSINRFLFGCPVLKELNMTACVGEGVSVINVVAPTLTSLNMHNVISCNYANPDHGFECRIVLDTPALLYLTIFDSCADGFAVGSLPHLIKADITIFAVYTDPNPIIAEAITDLFKGISNVRFLHLADSSLEYIDRCYAQVPNFPYLTDLELGERPAFIGWKFLPKLLENSPLLESLVFKEGIRDRNSGWPLYWNPPQNVPSCLLSHLKEIEIRFFGGEKEEWKMVEYYLNNAKVLEKVNMHYAGSEREWTIQIR</sequence>
<gene>
    <name evidence="1" type="ORF">RHMOL_Rhmol01G0065400</name>
</gene>
<proteinExistence type="predicted"/>
<keyword evidence="2" id="KW-1185">Reference proteome</keyword>
<name>A0ACC0PZA7_RHOML</name>
<reference evidence="1" key="1">
    <citation type="submission" date="2022-02" db="EMBL/GenBank/DDBJ databases">
        <title>Plant Genome Project.</title>
        <authorList>
            <person name="Zhang R.-G."/>
        </authorList>
    </citation>
    <scope>NUCLEOTIDE SEQUENCE</scope>
    <source>
        <strain evidence="1">AT1</strain>
    </source>
</reference>
<dbReference type="Proteomes" id="UP001062846">
    <property type="component" value="Chromosome 1"/>
</dbReference>
<accession>A0ACC0PZA7</accession>
<dbReference type="EMBL" id="CM046388">
    <property type="protein sequence ID" value="KAI8570805.1"/>
    <property type="molecule type" value="Genomic_DNA"/>
</dbReference>
<evidence type="ECO:0000313" key="2">
    <source>
        <dbReference type="Proteomes" id="UP001062846"/>
    </source>
</evidence>
<comment type="caution">
    <text evidence="1">The sequence shown here is derived from an EMBL/GenBank/DDBJ whole genome shotgun (WGS) entry which is preliminary data.</text>
</comment>
<evidence type="ECO:0000313" key="1">
    <source>
        <dbReference type="EMBL" id="KAI8570805.1"/>
    </source>
</evidence>
<protein>
    <submittedName>
        <fullName evidence="1">Uncharacterized protein</fullName>
    </submittedName>
</protein>
<organism evidence="1 2">
    <name type="scientific">Rhododendron molle</name>
    <name type="common">Chinese azalea</name>
    <name type="synonym">Azalea mollis</name>
    <dbReference type="NCBI Taxonomy" id="49168"/>
    <lineage>
        <taxon>Eukaryota</taxon>
        <taxon>Viridiplantae</taxon>
        <taxon>Streptophyta</taxon>
        <taxon>Embryophyta</taxon>
        <taxon>Tracheophyta</taxon>
        <taxon>Spermatophyta</taxon>
        <taxon>Magnoliopsida</taxon>
        <taxon>eudicotyledons</taxon>
        <taxon>Gunneridae</taxon>
        <taxon>Pentapetalae</taxon>
        <taxon>asterids</taxon>
        <taxon>Ericales</taxon>
        <taxon>Ericaceae</taxon>
        <taxon>Ericoideae</taxon>
        <taxon>Rhodoreae</taxon>
        <taxon>Rhododendron</taxon>
    </lineage>
</organism>